<name>W9QT18_9ROSA</name>
<sequence>MNDARYQPIAICASLFLQEILIDLGSLVPSSRIDEALSSPVSRKTSDVFRFIDADDGENDVGEAGDSGAKREE</sequence>
<dbReference type="EMBL" id="KE344110">
    <property type="protein sequence ID" value="EXB53759.1"/>
    <property type="molecule type" value="Genomic_DNA"/>
</dbReference>
<evidence type="ECO:0000313" key="3">
    <source>
        <dbReference type="Proteomes" id="UP000030645"/>
    </source>
</evidence>
<gene>
    <name evidence="2" type="ORF">L484_022416</name>
</gene>
<dbReference type="AlphaFoldDB" id="W9QT18"/>
<proteinExistence type="predicted"/>
<reference evidence="3" key="1">
    <citation type="submission" date="2013-01" db="EMBL/GenBank/DDBJ databases">
        <title>Draft Genome Sequence of a Mulberry Tree, Morus notabilis C.K. Schneid.</title>
        <authorList>
            <person name="He N."/>
            <person name="Zhao S."/>
        </authorList>
    </citation>
    <scope>NUCLEOTIDE SEQUENCE</scope>
</reference>
<feature type="region of interest" description="Disordered" evidence="1">
    <location>
        <begin position="54"/>
        <end position="73"/>
    </location>
</feature>
<keyword evidence="3" id="KW-1185">Reference proteome</keyword>
<dbReference type="Proteomes" id="UP000030645">
    <property type="component" value="Unassembled WGS sequence"/>
</dbReference>
<evidence type="ECO:0000313" key="2">
    <source>
        <dbReference type="EMBL" id="EXB53759.1"/>
    </source>
</evidence>
<protein>
    <submittedName>
        <fullName evidence="2">Uncharacterized protein</fullName>
    </submittedName>
</protein>
<feature type="compositionally biased region" description="Acidic residues" evidence="1">
    <location>
        <begin position="54"/>
        <end position="63"/>
    </location>
</feature>
<accession>W9QT18</accession>
<organism evidence="2 3">
    <name type="scientific">Morus notabilis</name>
    <dbReference type="NCBI Taxonomy" id="981085"/>
    <lineage>
        <taxon>Eukaryota</taxon>
        <taxon>Viridiplantae</taxon>
        <taxon>Streptophyta</taxon>
        <taxon>Embryophyta</taxon>
        <taxon>Tracheophyta</taxon>
        <taxon>Spermatophyta</taxon>
        <taxon>Magnoliopsida</taxon>
        <taxon>eudicotyledons</taxon>
        <taxon>Gunneridae</taxon>
        <taxon>Pentapetalae</taxon>
        <taxon>rosids</taxon>
        <taxon>fabids</taxon>
        <taxon>Rosales</taxon>
        <taxon>Moraceae</taxon>
        <taxon>Moreae</taxon>
        <taxon>Morus</taxon>
    </lineage>
</organism>
<evidence type="ECO:0000256" key="1">
    <source>
        <dbReference type="SAM" id="MobiDB-lite"/>
    </source>
</evidence>